<protein>
    <recommendedName>
        <fullName evidence="4">DUF4350 domain-containing protein</fullName>
    </recommendedName>
</protein>
<keyword evidence="1" id="KW-0472">Membrane</keyword>
<gene>
    <name evidence="2" type="ORF">Drose_12035</name>
</gene>
<evidence type="ECO:0000256" key="1">
    <source>
        <dbReference type="SAM" id="Phobius"/>
    </source>
</evidence>
<keyword evidence="1" id="KW-0812">Transmembrane</keyword>
<dbReference type="RefSeq" id="WP_260728270.1">
    <property type="nucleotide sequence ID" value="NZ_BAAABS010000041.1"/>
</dbReference>
<evidence type="ECO:0000313" key="3">
    <source>
        <dbReference type="Proteomes" id="UP001058271"/>
    </source>
</evidence>
<reference evidence="2" key="1">
    <citation type="submission" date="2021-04" db="EMBL/GenBank/DDBJ databases">
        <title>Biosynthetic gene clusters of Dactylosporangioum roseum.</title>
        <authorList>
            <person name="Hartkoorn R.C."/>
            <person name="Beaudoing E."/>
            <person name="Hot D."/>
            <person name="Moureu S."/>
        </authorList>
    </citation>
    <scope>NUCLEOTIDE SEQUENCE</scope>
    <source>
        <strain evidence="2">NRRL B-16295</strain>
    </source>
</reference>
<dbReference type="PROSITE" id="PS51257">
    <property type="entry name" value="PROKAR_LIPOPROTEIN"/>
    <property type="match status" value="1"/>
</dbReference>
<keyword evidence="3" id="KW-1185">Reference proteome</keyword>
<feature type="transmembrane region" description="Helical" evidence="1">
    <location>
        <begin position="12"/>
        <end position="32"/>
    </location>
</feature>
<dbReference type="EMBL" id="CP073721">
    <property type="protein sequence ID" value="UWZ38881.1"/>
    <property type="molecule type" value="Genomic_DNA"/>
</dbReference>
<evidence type="ECO:0008006" key="4">
    <source>
        <dbReference type="Google" id="ProtNLM"/>
    </source>
</evidence>
<proteinExistence type="predicted"/>
<organism evidence="2 3">
    <name type="scientific">Dactylosporangium roseum</name>
    <dbReference type="NCBI Taxonomy" id="47989"/>
    <lineage>
        <taxon>Bacteria</taxon>
        <taxon>Bacillati</taxon>
        <taxon>Actinomycetota</taxon>
        <taxon>Actinomycetes</taxon>
        <taxon>Micromonosporales</taxon>
        <taxon>Micromonosporaceae</taxon>
        <taxon>Dactylosporangium</taxon>
    </lineage>
</organism>
<accession>A0ABY5ZBB0</accession>
<feature type="transmembrane region" description="Helical" evidence="1">
    <location>
        <begin position="182"/>
        <end position="203"/>
    </location>
</feature>
<name>A0ABY5ZBB0_9ACTN</name>
<keyword evidence="1" id="KW-1133">Transmembrane helix</keyword>
<evidence type="ECO:0000313" key="2">
    <source>
        <dbReference type="EMBL" id="UWZ38881.1"/>
    </source>
</evidence>
<dbReference type="Proteomes" id="UP001058271">
    <property type="component" value="Chromosome"/>
</dbReference>
<sequence>MKRFGAWTRRALPTPFGLAVLGCLVLAGWALWSGGLFDGPIARHVRTSSVYAVPGTGLDTAVAERIIGNRRLVVILLEPVADLRDGCHAVRRAASGTLVLLMRRDGDGDGFDTYGCSMLPGHDDENFGKAFVAETTVGSGVDQFVDRPLDAIKVIAVNYDRLAKADMVPTDARTISPSLPRYLVAIAAVAAVLVGAAVLYGGARRAGRLAAARRDRLDRATDSRTVLSAATAVVAQQIIDLDARYAAAVRRTVAATRDGTNRRPAKRRSGGTEAPDFAARYRKLTSEYTSLLDDVAAADRRGEEDFARFTACAEALAERFRALADDRR</sequence>